<dbReference type="InterPro" id="IPR011010">
    <property type="entry name" value="DNA_brk_join_enz"/>
</dbReference>
<gene>
    <name evidence="5" type="ORF">EZS27_033678</name>
</gene>
<organism evidence="5">
    <name type="scientific">termite gut metagenome</name>
    <dbReference type="NCBI Taxonomy" id="433724"/>
    <lineage>
        <taxon>unclassified sequences</taxon>
        <taxon>metagenomes</taxon>
        <taxon>organismal metagenomes</taxon>
    </lineage>
</organism>
<keyword evidence="1" id="KW-0238">DNA-binding</keyword>
<dbReference type="InterPro" id="IPR010998">
    <property type="entry name" value="Integrase_recombinase_N"/>
</dbReference>
<comment type="caution">
    <text evidence="5">The sequence shown here is derived from an EMBL/GenBank/DDBJ whole genome shotgun (WGS) entry which is preliminary data.</text>
</comment>
<dbReference type="InterPro" id="IPR013762">
    <property type="entry name" value="Integrase-like_cat_sf"/>
</dbReference>
<dbReference type="Gene3D" id="1.10.443.10">
    <property type="entry name" value="Intergrase catalytic core"/>
    <property type="match status" value="1"/>
</dbReference>
<feature type="domain" description="Phage integrase SAM-like" evidence="3">
    <location>
        <begin position="108"/>
        <end position="214"/>
    </location>
</feature>
<dbReference type="EMBL" id="SNRY01005063">
    <property type="protein sequence ID" value="KAA6315941.1"/>
    <property type="molecule type" value="Genomic_DNA"/>
</dbReference>
<reference evidence="5" key="1">
    <citation type="submission" date="2019-03" db="EMBL/GenBank/DDBJ databases">
        <title>Single cell metagenomics reveals metabolic interactions within the superorganism composed of flagellate Streblomastix strix and complex community of Bacteroidetes bacteria on its surface.</title>
        <authorList>
            <person name="Treitli S.C."/>
            <person name="Kolisko M."/>
            <person name="Husnik F."/>
            <person name="Keeling P."/>
            <person name="Hampl V."/>
        </authorList>
    </citation>
    <scope>NUCLEOTIDE SEQUENCE</scope>
    <source>
        <strain evidence="5">STM</strain>
    </source>
</reference>
<dbReference type="Gene3D" id="1.10.150.130">
    <property type="match status" value="1"/>
</dbReference>
<keyword evidence="2" id="KW-0233">DNA recombination</keyword>
<name>A0A5J4Q583_9ZZZZ</name>
<dbReference type="InterPro" id="IPR025269">
    <property type="entry name" value="SAM-like_dom"/>
</dbReference>
<dbReference type="GO" id="GO:0015074">
    <property type="term" value="P:DNA integration"/>
    <property type="evidence" value="ECO:0007669"/>
    <property type="project" value="InterPro"/>
</dbReference>
<dbReference type="Pfam" id="PF13102">
    <property type="entry name" value="Phage_int_SAM_5"/>
    <property type="match status" value="1"/>
</dbReference>
<dbReference type="AlphaFoldDB" id="A0A5J4Q583"/>
<dbReference type="CDD" id="cd01185">
    <property type="entry name" value="INTN1_C_like"/>
    <property type="match status" value="1"/>
</dbReference>
<dbReference type="GO" id="GO:0006310">
    <property type="term" value="P:DNA recombination"/>
    <property type="evidence" value="ECO:0007669"/>
    <property type="project" value="UniProtKB-KW"/>
</dbReference>
<dbReference type="Pfam" id="PF17293">
    <property type="entry name" value="Arm-DNA-bind_5"/>
    <property type="match status" value="1"/>
</dbReference>
<evidence type="ECO:0000256" key="2">
    <source>
        <dbReference type="ARBA" id="ARBA00023172"/>
    </source>
</evidence>
<protein>
    <submittedName>
        <fullName evidence="5">Tyrosine recombinase XerC</fullName>
    </submittedName>
</protein>
<accession>A0A5J4Q583</accession>
<proteinExistence type="predicted"/>
<sequence>MRSTFKVLFFFKRDKQKANGTIPLFCRITLDQKEARFGMKTDIDPAHWDVNAGKATGRTKEVPEINSLIDSTWSALYRIYRNMQERESSVTAEKIKNEFLGISETHHNLLELFQRHNEDVKKLIGMGKSKATYQKYEVTRTRLTDFIKERYNLSDISLKEINHLFIADFEVFLRTSCKCNPNTTAKFIQLFKRIIILAKNNGWIVADPFANYKIHFAKIDRGYLSQEEIKAIMNKQFATKRLEQVRDIFVFSCFTGLAYIDVFYLRENNIRTVSDGSLWVIGKRIKTGISYRVPLLDIPKMVIAKYKGTLPDGELLPVISNQKMNAYLKEIADICQIDKNLSFHVARHTFATTITF</sequence>
<evidence type="ECO:0000313" key="5">
    <source>
        <dbReference type="EMBL" id="KAA6315941.1"/>
    </source>
</evidence>
<dbReference type="GO" id="GO:0003677">
    <property type="term" value="F:DNA binding"/>
    <property type="evidence" value="ECO:0007669"/>
    <property type="project" value="UniProtKB-KW"/>
</dbReference>
<dbReference type="SUPFAM" id="SSF56349">
    <property type="entry name" value="DNA breaking-rejoining enzymes"/>
    <property type="match status" value="1"/>
</dbReference>
<evidence type="ECO:0000259" key="4">
    <source>
        <dbReference type="Pfam" id="PF17293"/>
    </source>
</evidence>
<evidence type="ECO:0000259" key="3">
    <source>
        <dbReference type="Pfam" id="PF13102"/>
    </source>
</evidence>
<feature type="domain" description="Arm DNA-binding" evidence="4">
    <location>
        <begin position="10"/>
        <end position="96"/>
    </location>
</feature>
<dbReference type="InterPro" id="IPR035386">
    <property type="entry name" value="Arm-DNA-bind_5"/>
</dbReference>
<evidence type="ECO:0000256" key="1">
    <source>
        <dbReference type="ARBA" id="ARBA00023125"/>
    </source>
</evidence>